<dbReference type="OMA" id="IKDKVEC"/>
<dbReference type="EMBL" id="DS985223">
    <property type="protein sequence ID" value="EEY21587.1"/>
    <property type="molecule type" value="Genomic_DNA"/>
</dbReference>
<organism evidence="3">
    <name type="scientific">Verticillium alfalfae (strain VaMs.102 / ATCC MYA-4576 / FGSC 10136)</name>
    <name type="common">Verticillium wilt of alfalfa</name>
    <name type="synonym">Verticillium albo-atrum</name>
    <dbReference type="NCBI Taxonomy" id="526221"/>
    <lineage>
        <taxon>Eukaryota</taxon>
        <taxon>Fungi</taxon>
        <taxon>Dikarya</taxon>
        <taxon>Ascomycota</taxon>
        <taxon>Pezizomycotina</taxon>
        <taxon>Sordariomycetes</taxon>
        <taxon>Hypocreomycetidae</taxon>
        <taxon>Glomerellales</taxon>
        <taxon>Plectosphaerellaceae</taxon>
        <taxon>Verticillium</taxon>
    </lineage>
</organism>
<feature type="compositionally biased region" description="Polar residues" evidence="1">
    <location>
        <begin position="1"/>
        <end position="19"/>
    </location>
</feature>
<dbReference type="eggNOG" id="ENOG502QQSB">
    <property type="taxonomic scope" value="Eukaryota"/>
</dbReference>
<protein>
    <recommendedName>
        <fullName evidence="4">Regulatory P domain-containing protein</fullName>
    </recommendedName>
</protein>
<proteinExistence type="predicted"/>
<dbReference type="HOGENOM" id="CLU_031217_0_0_1"/>
<dbReference type="KEGG" id="val:VDBG_07697"/>
<dbReference type="GeneID" id="9536058"/>
<sequence>MPPSLLLSNDTEVSEQASSHVRRTRRRLALNIMKATFLKALALTAVGSTAAKELQPNALISEIYDSGAIHKDLMARKHVDFYDFKSHAALGSKTGQGSSSWGWTAPNGREFVVVAQADGASFSEITSAGKLVYLGRLPPYSTNSIWRELRGYKNFIVIGSEASRHGVQIFDLSKLLTVNPASPVTFSNSRDLTGYWNGLPAGSTHNIVINEEKQYAVAVGAQPRTSTCRSGLIFIDLKNPAKPTTLGCAAGDGYVHDAQCLVYRGPDTKYQGRDICYGYNEDTLTIYDVTDKTTTKIISRTSYEGASCKCPSRPNARLIPIPNLSTDTHQGWVTNTQWQEYLVLDDEYDEYDKTGAAASGYPITYFWDIRSLEKPKQTGYFKSPAYGIDHNQFVIDGFAYQSNYGAGLRILDVSSLPQDPTGKLVKEVGFFDVYPEDDRNANGGSIDFVGTWSHYPFFKSGFILVNTIERGAFVVKRQK</sequence>
<reference evidence="3" key="1">
    <citation type="journal article" date="2011" name="PLoS Pathog.">
        <title>Comparative genomics yields insights into niche adaptation of plant vascular wilt pathogens.</title>
        <authorList>
            <person name="Klosterman S.J."/>
            <person name="Subbarao K.V."/>
            <person name="Kang S."/>
            <person name="Veronese P."/>
            <person name="Gold S.E."/>
            <person name="Thomma B.P.H.J."/>
            <person name="Chen Z."/>
            <person name="Henrissat B."/>
            <person name="Lee Y.-H."/>
            <person name="Park J."/>
            <person name="Garcia-Pedrajas M.D."/>
            <person name="Barbara D.J."/>
            <person name="Anchieta A."/>
            <person name="de Jonge R."/>
            <person name="Santhanam P."/>
            <person name="Maruthachalam K."/>
            <person name="Atallah Z."/>
            <person name="Amyotte S.G."/>
            <person name="Paz Z."/>
            <person name="Inderbitzin P."/>
            <person name="Hayes R.J."/>
            <person name="Heiman D.I."/>
            <person name="Young S."/>
            <person name="Zeng Q."/>
            <person name="Engels R."/>
            <person name="Galagan J."/>
            <person name="Cuomo C.A."/>
            <person name="Dobinson K.F."/>
            <person name="Ma L.-J."/>
        </authorList>
    </citation>
    <scope>NUCLEOTIDE SEQUENCE [LARGE SCALE GENOMIC DNA]</scope>
    <source>
        <strain evidence="3">VaMs.102 / ATCC MYA-4576 / FGSC 10136</strain>
    </source>
</reference>
<keyword evidence="3" id="KW-1185">Reference proteome</keyword>
<dbReference type="InterPro" id="IPR027589">
    <property type="entry name" value="Choice_anch_B"/>
</dbReference>
<evidence type="ECO:0000256" key="1">
    <source>
        <dbReference type="SAM" id="MobiDB-lite"/>
    </source>
</evidence>
<dbReference type="PANTHER" id="PTHR38787:SF3">
    <property type="entry name" value="REGULATORY P DOMAIN-CONTAINING PROTEIN"/>
    <property type="match status" value="1"/>
</dbReference>
<accession>C9SS22</accession>
<dbReference type="AlphaFoldDB" id="C9SS22"/>
<dbReference type="Proteomes" id="UP000008698">
    <property type="component" value="Unassembled WGS sequence"/>
</dbReference>
<dbReference type="GO" id="GO:0005576">
    <property type="term" value="C:extracellular region"/>
    <property type="evidence" value="ECO:0007669"/>
    <property type="project" value="TreeGrafter"/>
</dbReference>
<evidence type="ECO:0008006" key="4">
    <source>
        <dbReference type="Google" id="ProtNLM"/>
    </source>
</evidence>
<dbReference type="OrthoDB" id="2099887at2759"/>
<dbReference type="NCBIfam" id="TIGR04312">
    <property type="entry name" value="choice_anch_B"/>
    <property type="match status" value="1"/>
</dbReference>
<evidence type="ECO:0000313" key="3">
    <source>
        <dbReference type="Proteomes" id="UP000008698"/>
    </source>
</evidence>
<gene>
    <name evidence="2" type="ORF">VDBG_07697</name>
</gene>
<feature type="region of interest" description="Disordered" evidence="1">
    <location>
        <begin position="1"/>
        <end position="20"/>
    </location>
</feature>
<dbReference type="RefSeq" id="XP_003002238.1">
    <property type="nucleotide sequence ID" value="XM_003002192.1"/>
</dbReference>
<evidence type="ECO:0000313" key="2">
    <source>
        <dbReference type="EMBL" id="EEY21587.1"/>
    </source>
</evidence>
<dbReference type="PANTHER" id="PTHR38787">
    <property type="entry name" value="REGULATORY P DOMAIN-CONTAINING PROTEIN"/>
    <property type="match status" value="1"/>
</dbReference>
<name>C9SS22_VERA1</name>